<evidence type="ECO:0000256" key="5">
    <source>
        <dbReference type="ARBA" id="ARBA00022989"/>
    </source>
</evidence>
<dbReference type="GO" id="GO:0005886">
    <property type="term" value="C:plasma membrane"/>
    <property type="evidence" value="ECO:0007669"/>
    <property type="project" value="UniProtKB-SubCell"/>
</dbReference>
<name>A0A7K1UMM6_9MICC</name>
<comment type="caution">
    <text evidence="10">The sequence shown here is derived from an EMBL/GenBank/DDBJ whole genome shotgun (WGS) entry which is preliminary data.</text>
</comment>
<gene>
    <name evidence="10" type="ORF">GNZ21_15420</name>
</gene>
<feature type="transmembrane region" description="Helical" evidence="7">
    <location>
        <begin position="35"/>
        <end position="59"/>
    </location>
</feature>
<proteinExistence type="inferred from homology"/>
<dbReference type="EMBL" id="WRPM01000103">
    <property type="protein sequence ID" value="MVT27727.1"/>
    <property type="molecule type" value="Genomic_DNA"/>
</dbReference>
<evidence type="ECO:0000313" key="10">
    <source>
        <dbReference type="EMBL" id="MVT27727.1"/>
    </source>
</evidence>
<dbReference type="AlphaFoldDB" id="A0A7K1UMM6"/>
<feature type="transmembrane region" description="Helical" evidence="7">
    <location>
        <begin position="167"/>
        <end position="185"/>
    </location>
</feature>
<comment type="similarity">
    <text evidence="7">Belongs to the binding-protein-dependent transport system permease family.</text>
</comment>
<protein>
    <submittedName>
        <fullName evidence="10">ABC transporter permease subunit</fullName>
    </submittedName>
</protein>
<keyword evidence="2 7" id="KW-0813">Transport</keyword>
<dbReference type="GO" id="GO:0055085">
    <property type="term" value="P:transmembrane transport"/>
    <property type="evidence" value="ECO:0007669"/>
    <property type="project" value="InterPro"/>
</dbReference>
<keyword evidence="3" id="KW-1003">Cell membrane</keyword>
<keyword evidence="11" id="KW-1185">Reference proteome</keyword>
<evidence type="ECO:0000256" key="8">
    <source>
        <dbReference type="SAM" id="MobiDB-lite"/>
    </source>
</evidence>
<dbReference type="InterPro" id="IPR025966">
    <property type="entry name" value="OppC_N"/>
</dbReference>
<dbReference type="Proteomes" id="UP000460157">
    <property type="component" value="Unassembled WGS sequence"/>
</dbReference>
<feature type="domain" description="ABC transmembrane type-1" evidence="9">
    <location>
        <begin position="105"/>
        <end position="294"/>
    </location>
</feature>
<dbReference type="Pfam" id="PF00528">
    <property type="entry name" value="BPD_transp_1"/>
    <property type="match status" value="1"/>
</dbReference>
<sequence length="309" mass="32994">MAESVTLDSAGTESAPPRPPGSSKRRSWKARLRSIPLSGWIGLVCVGIPAVVALLAPWITPHPPASIDPSQALLPPVGMEGSDPAYLLGTDNLGRDILSRLIEGARVSLMIGVIAVVLAGSIGLTVGLVAGYYGKWLDAVLMRVVDALLAIPSVLLVLVILGVLNPGMWTLIFVLGITNWVIYARQIRAEVLELRERQFVRAAQNFGVPGPIILIRHIMPNVLPSFIVLSTLSVATVIVTESALSFLGLGVQPPDISWGLMLTTGRDYLATAWWISTLPGLAITFTVLGILLLGDWLRDALDPRLGGRS</sequence>
<accession>A0A7K1UMM6</accession>
<feature type="transmembrane region" description="Helical" evidence="7">
    <location>
        <begin position="140"/>
        <end position="161"/>
    </location>
</feature>
<dbReference type="Gene3D" id="1.10.3720.10">
    <property type="entry name" value="MetI-like"/>
    <property type="match status" value="1"/>
</dbReference>
<keyword evidence="5 7" id="KW-1133">Transmembrane helix</keyword>
<keyword evidence="6 7" id="KW-0472">Membrane</keyword>
<evidence type="ECO:0000256" key="7">
    <source>
        <dbReference type="RuleBase" id="RU363032"/>
    </source>
</evidence>
<evidence type="ECO:0000259" key="9">
    <source>
        <dbReference type="PROSITE" id="PS50928"/>
    </source>
</evidence>
<feature type="transmembrane region" description="Helical" evidence="7">
    <location>
        <begin position="271"/>
        <end position="294"/>
    </location>
</feature>
<feature type="transmembrane region" description="Helical" evidence="7">
    <location>
        <begin position="226"/>
        <end position="251"/>
    </location>
</feature>
<dbReference type="InterPro" id="IPR050366">
    <property type="entry name" value="BP-dependent_transpt_permease"/>
</dbReference>
<evidence type="ECO:0000256" key="2">
    <source>
        <dbReference type="ARBA" id="ARBA00022448"/>
    </source>
</evidence>
<dbReference type="InterPro" id="IPR000515">
    <property type="entry name" value="MetI-like"/>
</dbReference>
<reference evidence="10 11" key="1">
    <citation type="submission" date="2019-12" db="EMBL/GenBank/DDBJ databases">
        <title>Nesterenkonia muleiensis sp. nov., a novel actinobacterium isolated from sap of Populus euphratica.</title>
        <authorList>
            <person name="Wang R."/>
        </authorList>
    </citation>
    <scope>NUCLEOTIDE SEQUENCE [LARGE SCALE GENOMIC DNA]</scope>
    <source>
        <strain evidence="10 11">F10</strain>
    </source>
</reference>
<organism evidence="10 11">
    <name type="scientific">Nesterenkonia alkaliphila</name>
    <dbReference type="NCBI Taxonomy" id="1463631"/>
    <lineage>
        <taxon>Bacteria</taxon>
        <taxon>Bacillati</taxon>
        <taxon>Actinomycetota</taxon>
        <taxon>Actinomycetes</taxon>
        <taxon>Micrococcales</taxon>
        <taxon>Micrococcaceae</taxon>
        <taxon>Nesterenkonia</taxon>
    </lineage>
</organism>
<feature type="compositionally biased region" description="Polar residues" evidence="8">
    <location>
        <begin position="1"/>
        <end position="12"/>
    </location>
</feature>
<dbReference type="PROSITE" id="PS50928">
    <property type="entry name" value="ABC_TM1"/>
    <property type="match status" value="1"/>
</dbReference>
<evidence type="ECO:0000256" key="4">
    <source>
        <dbReference type="ARBA" id="ARBA00022692"/>
    </source>
</evidence>
<dbReference type="InterPro" id="IPR035906">
    <property type="entry name" value="MetI-like_sf"/>
</dbReference>
<feature type="transmembrane region" description="Helical" evidence="7">
    <location>
        <begin position="109"/>
        <end position="133"/>
    </location>
</feature>
<evidence type="ECO:0000313" key="11">
    <source>
        <dbReference type="Proteomes" id="UP000460157"/>
    </source>
</evidence>
<dbReference type="PANTHER" id="PTHR43386:SF1">
    <property type="entry name" value="D,D-DIPEPTIDE TRANSPORT SYSTEM PERMEASE PROTEIN DDPC-RELATED"/>
    <property type="match status" value="1"/>
</dbReference>
<dbReference type="Pfam" id="PF12911">
    <property type="entry name" value="OppC_N"/>
    <property type="match status" value="1"/>
</dbReference>
<dbReference type="CDD" id="cd06261">
    <property type="entry name" value="TM_PBP2"/>
    <property type="match status" value="1"/>
</dbReference>
<keyword evidence="4 7" id="KW-0812">Transmembrane</keyword>
<dbReference type="SUPFAM" id="SSF161098">
    <property type="entry name" value="MetI-like"/>
    <property type="match status" value="1"/>
</dbReference>
<evidence type="ECO:0000256" key="3">
    <source>
        <dbReference type="ARBA" id="ARBA00022475"/>
    </source>
</evidence>
<comment type="subcellular location">
    <subcellularLocation>
        <location evidence="1 7">Cell membrane</location>
        <topology evidence="1 7">Multi-pass membrane protein</topology>
    </subcellularLocation>
</comment>
<evidence type="ECO:0000256" key="6">
    <source>
        <dbReference type="ARBA" id="ARBA00023136"/>
    </source>
</evidence>
<feature type="region of interest" description="Disordered" evidence="8">
    <location>
        <begin position="1"/>
        <end position="27"/>
    </location>
</feature>
<dbReference type="PANTHER" id="PTHR43386">
    <property type="entry name" value="OLIGOPEPTIDE TRANSPORT SYSTEM PERMEASE PROTEIN APPC"/>
    <property type="match status" value="1"/>
</dbReference>
<dbReference type="OrthoDB" id="9812701at2"/>
<evidence type="ECO:0000256" key="1">
    <source>
        <dbReference type="ARBA" id="ARBA00004651"/>
    </source>
</evidence>